<evidence type="ECO:0000313" key="2">
    <source>
        <dbReference type="EMBL" id="JAC79981.1"/>
    </source>
</evidence>
<proteinExistence type="predicted"/>
<evidence type="ECO:0000256" key="1">
    <source>
        <dbReference type="SAM" id="MobiDB-lite"/>
    </source>
</evidence>
<accession>A0A061SB34</accession>
<sequence length="186" mass="20635">WLASWAHPRTRETFSYSRFYGVICKPHKIMSDSQNLVCSSGSDQQESSLGTVPQRAAETEFLWQQALKYPTHTSMDYAVIAHVHRLLEHCIKHCQTREEAIDSLAARGFSPLLCGLVWEGLKTQNPAFFIAYERALSKKNHQVPGKPEFSTSACGSQGSSGLSEVADSPAVDPHDSDLSSRARRAI</sequence>
<dbReference type="EMBL" id="GBEZ01005306">
    <property type="protein sequence ID" value="JAC79981.1"/>
    <property type="molecule type" value="Transcribed_RNA"/>
</dbReference>
<dbReference type="InterPro" id="IPR006476">
    <property type="entry name" value="CHP01589_pln"/>
</dbReference>
<dbReference type="AlphaFoldDB" id="A0A061SB34"/>
<organism evidence="2">
    <name type="scientific">Tetraselmis sp. GSL018</name>
    <dbReference type="NCBI Taxonomy" id="582737"/>
    <lineage>
        <taxon>Eukaryota</taxon>
        <taxon>Viridiplantae</taxon>
        <taxon>Chlorophyta</taxon>
        <taxon>core chlorophytes</taxon>
        <taxon>Chlorodendrophyceae</taxon>
        <taxon>Chlorodendrales</taxon>
        <taxon>Chlorodendraceae</taxon>
        <taxon>Tetraselmis</taxon>
    </lineage>
</organism>
<feature type="compositionally biased region" description="Polar residues" evidence="1">
    <location>
        <begin position="149"/>
        <end position="162"/>
    </location>
</feature>
<reference evidence="2" key="1">
    <citation type="submission" date="2014-05" db="EMBL/GenBank/DDBJ databases">
        <title>The transcriptome of the halophilic microalga Tetraselmis sp. GSL018 isolated from the Great Salt Lake, Utah.</title>
        <authorList>
            <person name="Jinkerson R.E."/>
            <person name="D'Adamo S."/>
            <person name="Posewitz M.C."/>
        </authorList>
    </citation>
    <scope>NUCLEOTIDE SEQUENCE</scope>
    <source>
        <strain evidence="2">GSL018</strain>
    </source>
</reference>
<feature type="non-terminal residue" evidence="2">
    <location>
        <position position="1"/>
    </location>
</feature>
<dbReference type="Pfam" id="PF09713">
    <property type="entry name" value="A_thal_3526"/>
    <property type="match status" value="1"/>
</dbReference>
<name>A0A061SB34_9CHLO</name>
<gene>
    <name evidence="2" type="ORF">TSPGSL018_11336</name>
</gene>
<feature type="region of interest" description="Disordered" evidence="1">
    <location>
        <begin position="141"/>
        <end position="186"/>
    </location>
</feature>
<protein>
    <submittedName>
        <fullName evidence="2">Uncharacterized protein</fullName>
    </submittedName>
</protein>